<evidence type="ECO:0000313" key="2">
    <source>
        <dbReference type="EMBL" id="ACU53013.1"/>
    </source>
</evidence>
<organism evidence="2 3">
    <name type="scientific">Acidimicrobium ferrooxidans (strain DSM 10331 / JCM 15462 / NBRC 103882 / ICP)</name>
    <dbReference type="NCBI Taxonomy" id="525909"/>
    <lineage>
        <taxon>Bacteria</taxon>
        <taxon>Bacillati</taxon>
        <taxon>Actinomycetota</taxon>
        <taxon>Acidimicrobiia</taxon>
        <taxon>Acidimicrobiales</taxon>
        <taxon>Acidimicrobiaceae</taxon>
        <taxon>Acidimicrobium</taxon>
    </lineage>
</organism>
<feature type="domain" description="Transcription regulator PadR N-terminal" evidence="1">
    <location>
        <begin position="18"/>
        <end position="65"/>
    </location>
</feature>
<dbReference type="Gene3D" id="1.10.10.10">
    <property type="entry name" value="Winged helix-like DNA-binding domain superfamily/Winged helix DNA-binding domain"/>
    <property type="match status" value="1"/>
</dbReference>
<proteinExistence type="predicted"/>
<dbReference type="STRING" id="525909.Afer_0038"/>
<dbReference type="RefSeq" id="WP_012784132.1">
    <property type="nucleotide sequence ID" value="NC_013124.1"/>
</dbReference>
<evidence type="ECO:0000313" key="3">
    <source>
        <dbReference type="Proteomes" id="UP000000771"/>
    </source>
</evidence>
<dbReference type="InterPro" id="IPR036388">
    <property type="entry name" value="WH-like_DNA-bd_sf"/>
</dbReference>
<dbReference type="InterPro" id="IPR005149">
    <property type="entry name" value="Tscrpt_reg_PadR_N"/>
</dbReference>
<dbReference type="eggNOG" id="COG1695">
    <property type="taxonomic scope" value="Bacteria"/>
</dbReference>
<dbReference type="PANTHER" id="PTHR43252:SF2">
    <property type="entry name" value="TRANSCRIPTION REGULATOR, PADR-LIKE FAMILY"/>
    <property type="match status" value="1"/>
</dbReference>
<name>C7M1G4_ACIFD</name>
<evidence type="ECO:0000259" key="1">
    <source>
        <dbReference type="Pfam" id="PF03551"/>
    </source>
</evidence>
<dbReference type="InterPro" id="IPR036390">
    <property type="entry name" value="WH_DNA-bd_sf"/>
</dbReference>
<dbReference type="EMBL" id="CP001631">
    <property type="protein sequence ID" value="ACU53013.1"/>
    <property type="molecule type" value="Genomic_DNA"/>
</dbReference>
<dbReference type="AlphaFoldDB" id="C7M1G4"/>
<keyword evidence="3" id="KW-1185">Reference proteome</keyword>
<accession>C7M1G4</accession>
<dbReference type="SUPFAM" id="SSF46785">
    <property type="entry name" value="Winged helix' DNA-binding domain"/>
    <property type="match status" value="1"/>
</dbReference>
<protein>
    <submittedName>
        <fullName evidence="2">Transcriptional regulator, PadR-like family</fullName>
    </submittedName>
</protein>
<dbReference type="KEGG" id="afo:Afer_0038"/>
<dbReference type="Proteomes" id="UP000000771">
    <property type="component" value="Chromosome"/>
</dbReference>
<reference evidence="2 3" key="1">
    <citation type="journal article" date="2009" name="Stand. Genomic Sci.">
        <title>Complete genome sequence of Acidimicrobium ferrooxidans type strain (ICP).</title>
        <authorList>
            <person name="Clum A."/>
            <person name="Nolan M."/>
            <person name="Lang E."/>
            <person name="Glavina Del Rio T."/>
            <person name="Tice H."/>
            <person name="Copeland A."/>
            <person name="Cheng J.F."/>
            <person name="Lucas S."/>
            <person name="Chen F."/>
            <person name="Bruce D."/>
            <person name="Goodwin L."/>
            <person name="Pitluck S."/>
            <person name="Ivanova N."/>
            <person name="Mavrommatis K."/>
            <person name="Mikhailova N."/>
            <person name="Pati A."/>
            <person name="Chen A."/>
            <person name="Palaniappan K."/>
            <person name="Goker M."/>
            <person name="Spring S."/>
            <person name="Land M."/>
            <person name="Hauser L."/>
            <person name="Chang Y.J."/>
            <person name="Jeffries C.C."/>
            <person name="Chain P."/>
            <person name="Bristow J."/>
            <person name="Eisen J.A."/>
            <person name="Markowitz V."/>
            <person name="Hugenholtz P."/>
            <person name="Kyrpides N.C."/>
            <person name="Klenk H.P."/>
            <person name="Lapidus A."/>
        </authorList>
    </citation>
    <scope>NUCLEOTIDE SEQUENCE [LARGE SCALE GENOMIC DNA]</scope>
    <source>
        <strain evidence="3">DSM 10331 / JCM 15462 / NBRC 103882 / ICP</strain>
    </source>
</reference>
<gene>
    <name evidence="2" type="ordered locus">Afer_0038</name>
</gene>
<sequence>MVSSERAKELTAVELATLVVLEAAPAHGYEVARRLQATFGEIGRFSYGSIYPALARLARSGLIASVGAVGRLDPARLPGVLAAELVLAASTAGGRSRRTYRITDEGRARLRTALEFADMADDRIATIALVASSLVAPETRRALLRGRRRSLVERLEELDRLEQEMPDLWLDIVRARTASELAVLDAAPAGYGASTTS</sequence>
<dbReference type="PANTHER" id="PTHR43252">
    <property type="entry name" value="TRANSCRIPTIONAL REGULATOR YQJI"/>
    <property type="match status" value="1"/>
</dbReference>
<dbReference type="HOGENOM" id="CLU_1381533_0_0_11"/>
<dbReference type="Pfam" id="PF03551">
    <property type="entry name" value="PadR"/>
    <property type="match status" value="1"/>
</dbReference>